<name>A0A8J3YIK1_9ACTN</name>
<dbReference type="RefSeq" id="WP_203898514.1">
    <property type="nucleotide sequence ID" value="NZ_BOPF01000005.1"/>
</dbReference>
<accession>A0A8J3YIK1</accession>
<evidence type="ECO:0000313" key="1">
    <source>
        <dbReference type="EMBL" id="GIJ44962.1"/>
    </source>
</evidence>
<gene>
    <name evidence="1" type="ORF">Val02_18480</name>
</gene>
<evidence type="ECO:0000313" key="2">
    <source>
        <dbReference type="Proteomes" id="UP000619260"/>
    </source>
</evidence>
<proteinExistence type="predicted"/>
<reference evidence="1" key="1">
    <citation type="submission" date="2021-01" db="EMBL/GenBank/DDBJ databases">
        <title>Whole genome shotgun sequence of Virgisporangium aliadipatigenens NBRC 105644.</title>
        <authorList>
            <person name="Komaki H."/>
            <person name="Tamura T."/>
        </authorList>
    </citation>
    <scope>NUCLEOTIDE SEQUENCE</scope>
    <source>
        <strain evidence="1">NBRC 105644</strain>
    </source>
</reference>
<keyword evidence="2" id="KW-1185">Reference proteome</keyword>
<comment type="caution">
    <text evidence="1">The sequence shown here is derived from an EMBL/GenBank/DDBJ whole genome shotgun (WGS) entry which is preliminary data.</text>
</comment>
<protein>
    <submittedName>
        <fullName evidence="1">Uncharacterized protein</fullName>
    </submittedName>
</protein>
<dbReference type="EMBL" id="BOPF01000005">
    <property type="protein sequence ID" value="GIJ44962.1"/>
    <property type="molecule type" value="Genomic_DNA"/>
</dbReference>
<dbReference type="AlphaFoldDB" id="A0A8J3YIK1"/>
<dbReference type="Proteomes" id="UP000619260">
    <property type="component" value="Unassembled WGS sequence"/>
</dbReference>
<organism evidence="1 2">
    <name type="scientific">Virgisporangium aliadipatigenens</name>
    <dbReference type="NCBI Taxonomy" id="741659"/>
    <lineage>
        <taxon>Bacteria</taxon>
        <taxon>Bacillati</taxon>
        <taxon>Actinomycetota</taxon>
        <taxon>Actinomycetes</taxon>
        <taxon>Micromonosporales</taxon>
        <taxon>Micromonosporaceae</taxon>
        <taxon>Virgisporangium</taxon>
    </lineage>
</organism>
<sequence length="202" mass="21976">MGVVRARTLTEAYMYLELVVEGERPIDHARLVRLSTRDGERVVRVDGPHGGRHYQFTIVVAAPPPGEQIRGIGYVGHDSEPSTLIDPGGWRMIELWSGPPAEAALRASTAPPPPIDGASVIASDDPDRYTRTGDGLLTALAALGEIAKFIPAGESAVPAAAFFTPSGRELLRREPEAFRSARIEHERVRYRALLDQLVARHA</sequence>